<feature type="transmembrane region" description="Helical" evidence="2">
    <location>
        <begin position="195"/>
        <end position="216"/>
    </location>
</feature>
<gene>
    <name evidence="3" type="ORF">ANCCAN_16201</name>
</gene>
<keyword evidence="2" id="KW-0812">Transmembrane</keyword>
<feature type="transmembrane region" description="Helical" evidence="2">
    <location>
        <begin position="99"/>
        <end position="117"/>
    </location>
</feature>
<evidence type="ECO:0000256" key="2">
    <source>
        <dbReference type="SAM" id="Phobius"/>
    </source>
</evidence>
<proteinExistence type="predicted"/>
<evidence type="ECO:0000256" key="1">
    <source>
        <dbReference type="SAM" id="MobiDB-lite"/>
    </source>
</evidence>
<keyword evidence="2" id="KW-0472">Membrane</keyword>
<dbReference type="EMBL" id="JOJR01000436">
    <property type="protein sequence ID" value="RCN37872.1"/>
    <property type="molecule type" value="Genomic_DNA"/>
</dbReference>
<feature type="region of interest" description="Disordered" evidence="1">
    <location>
        <begin position="118"/>
        <end position="155"/>
    </location>
</feature>
<dbReference type="AlphaFoldDB" id="A0A368G0I9"/>
<accession>A0A368G0I9</accession>
<protein>
    <submittedName>
        <fullName evidence="3">Uncharacterized protein</fullName>
    </submittedName>
</protein>
<sequence length="259" mass="28872">MQAAYGNCQQVADERAFDAWADELKSAILTGRVDLLKASQETCKRGAERQQCGALRKAISDCDIIESLQIGAQLQRAMKRCEEVSGLVDQVCFNENLDAMLLLFAILAFSSVFASPTTKVTTAPTTPTTTTTTVPPTNPHVVVGTSEEPSNETDTEEYVGLRGSIERELMHLRSGYENMREDIDEWMSTPYHRNVLIPAAIGVMSAVVAVFLYHLVKATFRNCVRRFRRCRLSHMSQDLSGDKKCMLPKRDDSDDDDII</sequence>
<organism evidence="3 4">
    <name type="scientific">Ancylostoma caninum</name>
    <name type="common">Dog hookworm</name>
    <dbReference type="NCBI Taxonomy" id="29170"/>
    <lineage>
        <taxon>Eukaryota</taxon>
        <taxon>Metazoa</taxon>
        <taxon>Ecdysozoa</taxon>
        <taxon>Nematoda</taxon>
        <taxon>Chromadorea</taxon>
        <taxon>Rhabditida</taxon>
        <taxon>Rhabditina</taxon>
        <taxon>Rhabditomorpha</taxon>
        <taxon>Strongyloidea</taxon>
        <taxon>Ancylostomatidae</taxon>
        <taxon>Ancylostomatinae</taxon>
        <taxon>Ancylostoma</taxon>
    </lineage>
</organism>
<dbReference type="OrthoDB" id="5792800at2759"/>
<dbReference type="Proteomes" id="UP000252519">
    <property type="component" value="Unassembled WGS sequence"/>
</dbReference>
<evidence type="ECO:0000313" key="3">
    <source>
        <dbReference type="EMBL" id="RCN37872.1"/>
    </source>
</evidence>
<name>A0A368G0I9_ANCCA</name>
<keyword evidence="4" id="KW-1185">Reference proteome</keyword>
<feature type="compositionally biased region" description="Low complexity" evidence="1">
    <location>
        <begin position="118"/>
        <end position="145"/>
    </location>
</feature>
<keyword evidence="2" id="KW-1133">Transmembrane helix</keyword>
<evidence type="ECO:0000313" key="4">
    <source>
        <dbReference type="Proteomes" id="UP000252519"/>
    </source>
</evidence>
<comment type="caution">
    <text evidence="3">The sequence shown here is derived from an EMBL/GenBank/DDBJ whole genome shotgun (WGS) entry which is preliminary data.</text>
</comment>
<reference evidence="3 4" key="1">
    <citation type="submission" date="2014-10" db="EMBL/GenBank/DDBJ databases">
        <title>Draft genome of the hookworm Ancylostoma caninum.</title>
        <authorList>
            <person name="Mitreva M."/>
        </authorList>
    </citation>
    <scope>NUCLEOTIDE SEQUENCE [LARGE SCALE GENOMIC DNA]</scope>
    <source>
        <strain evidence="3 4">Baltimore</strain>
    </source>
</reference>